<dbReference type="EMBL" id="CP107523">
    <property type="protein sequence ID" value="UYN55463.1"/>
    <property type="molecule type" value="Genomic_DNA"/>
</dbReference>
<evidence type="ECO:0000256" key="2">
    <source>
        <dbReference type="ARBA" id="ARBA00001946"/>
    </source>
</evidence>
<reference evidence="17" key="2">
    <citation type="submission" date="2022-10" db="EMBL/GenBank/DDBJ databases">
        <title>Comparative genomic analysis and in-vitro probiotic properties of the potential probiotic L. chiayiensis AACE 3.</title>
        <authorList>
            <person name="Kang X."/>
        </authorList>
    </citation>
    <scope>NUCLEOTIDE SEQUENCE</scope>
    <source>
        <strain evidence="17">AACE 3</strain>
    </source>
</reference>
<keyword evidence="19" id="KW-1185">Reference proteome</keyword>
<dbReference type="HAMAP" id="MF_00138">
    <property type="entry name" value="GARS"/>
    <property type="match status" value="1"/>
</dbReference>
<dbReference type="GO" id="GO:0009113">
    <property type="term" value="P:purine nucleobase biosynthetic process"/>
    <property type="evidence" value="ECO:0007669"/>
    <property type="project" value="InterPro"/>
</dbReference>
<sequence length="414" mass="44417">MKKVLVIGGGARESALALKFNQSPQVDHVYVAPGNPAMTLLGVEPIGISEAEVPALILFARDHQIDLTFVGPEVPLAEGIVDAFQEANQPIFGVTKKLAQLESSKTFAKDFMHRHHLPTAASKTVHSALEAHAEATLMGLPIVLKKDGLAGGKGVIIAQDATALDDAIDQLYERHPSATVLLEQYLDGEEASVMALFNGQNRVILPLSQDHKRRFAADRGPNTGGMGAISPLPQFTANQVQSAQSLVDKTLAGMQEDGLSGQGVMYIGLIFTSDGPKILEYNMRFGDPETQVLLPQIENDFYQMVTDLSNGQQPDLTVNGRAYACFVAVNPDYPESAHKSVPVIVPNDWSIGTWLPASVNQIENGWISNSGRIFSVVSGAPTLSEAVSKAKAALESIQGVLDYRTDIGFHALKA</sequence>
<dbReference type="PANTHER" id="PTHR43472">
    <property type="entry name" value="PHOSPHORIBOSYLAMINE--GLYCINE LIGASE"/>
    <property type="match status" value="1"/>
</dbReference>
<evidence type="ECO:0000313" key="18">
    <source>
        <dbReference type="Proteomes" id="UP000290475"/>
    </source>
</evidence>
<keyword evidence="9" id="KW-0464">Manganese</keyword>
<accession>A0A4Q1UC98</accession>
<dbReference type="InterPro" id="IPR011054">
    <property type="entry name" value="Rudment_hybrid_motif"/>
</dbReference>
<dbReference type="GO" id="GO:0004637">
    <property type="term" value="F:phosphoribosylamine-glycine ligase activity"/>
    <property type="evidence" value="ECO:0007669"/>
    <property type="project" value="UniProtKB-UniRule"/>
</dbReference>
<dbReference type="Gene3D" id="3.30.1490.20">
    <property type="entry name" value="ATP-grasp fold, A domain"/>
    <property type="match status" value="1"/>
</dbReference>
<evidence type="ECO:0000256" key="5">
    <source>
        <dbReference type="ARBA" id="ARBA00022598"/>
    </source>
</evidence>
<dbReference type="NCBIfam" id="TIGR00877">
    <property type="entry name" value="purD"/>
    <property type="match status" value="1"/>
</dbReference>
<evidence type="ECO:0000256" key="14">
    <source>
        <dbReference type="PROSITE-ProRule" id="PRU00409"/>
    </source>
</evidence>
<dbReference type="Proteomes" id="UP001164790">
    <property type="component" value="Chromosome"/>
</dbReference>
<dbReference type="InterPro" id="IPR016185">
    <property type="entry name" value="PreATP-grasp_dom_sf"/>
</dbReference>
<dbReference type="GO" id="GO:0006189">
    <property type="term" value="P:'de novo' IMP biosynthetic process"/>
    <property type="evidence" value="ECO:0007669"/>
    <property type="project" value="UniProtKB-UniRule"/>
</dbReference>
<feature type="domain" description="ATP-grasp" evidence="15">
    <location>
        <begin position="109"/>
        <end position="310"/>
    </location>
</feature>
<keyword evidence="8 14" id="KW-0067">ATP-binding</keyword>
<dbReference type="PROSITE" id="PS00184">
    <property type="entry name" value="GARS"/>
    <property type="match status" value="1"/>
</dbReference>
<dbReference type="InterPro" id="IPR020562">
    <property type="entry name" value="PRibGlycinamide_synth_N"/>
</dbReference>
<dbReference type="GO" id="GO:0046872">
    <property type="term" value="F:metal ion binding"/>
    <property type="evidence" value="ECO:0007669"/>
    <property type="project" value="InterPro"/>
</dbReference>
<dbReference type="InterPro" id="IPR013815">
    <property type="entry name" value="ATP_grasp_subdomain_1"/>
</dbReference>
<evidence type="ECO:0000256" key="8">
    <source>
        <dbReference type="ARBA" id="ARBA00022840"/>
    </source>
</evidence>
<dbReference type="InterPro" id="IPR037123">
    <property type="entry name" value="PRibGlycinamide_synth_C_sf"/>
</dbReference>
<comment type="similarity">
    <text evidence="10 13">Belongs to the GARS family.</text>
</comment>
<dbReference type="Gene3D" id="3.40.50.20">
    <property type="match status" value="1"/>
</dbReference>
<comment type="cofactor">
    <cofactor evidence="2">
        <name>Mg(2+)</name>
        <dbReference type="ChEBI" id="CHEBI:18420"/>
    </cofactor>
</comment>
<dbReference type="EC" id="6.3.4.13" evidence="4 13"/>
<evidence type="ECO:0000256" key="9">
    <source>
        <dbReference type="ARBA" id="ARBA00023211"/>
    </source>
</evidence>
<keyword evidence="5 13" id="KW-0436">Ligase</keyword>
<evidence type="ECO:0000259" key="15">
    <source>
        <dbReference type="PROSITE" id="PS50975"/>
    </source>
</evidence>
<name>A0A4Q1UC98_9LACO</name>
<dbReference type="UniPathway" id="UPA00074">
    <property type="reaction ID" value="UER00125"/>
</dbReference>
<dbReference type="PROSITE" id="PS50975">
    <property type="entry name" value="ATP_GRASP"/>
    <property type="match status" value="1"/>
</dbReference>
<comment type="cofactor">
    <cofactor evidence="1">
        <name>Mn(2+)</name>
        <dbReference type="ChEBI" id="CHEBI:29035"/>
    </cofactor>
</comment>
<dbReference type="SMART" id="SM01210">
    <property type="entry name" value="GARS_C"/>
    <property type="match status" value="1"/>
</dbReference>
<evidence type="ECO:0000256" key="11">
    <source>
        <dbReference type="ARBA" id="ARBA00042242"/>
    </source>
</evidence>
<evidence type="ECO:0000313" key="16">
    <source>
        <dbReference type="EMBL" id="RXT29652.1"/>
    </source>
</evidence>
<dbReference type="SUPFAM" id="SSF52440">
    <property type="entry name" value="PreATP-grasp domain"/>
    <property type="match status" value="1"/>
</dbReference>
<evidence type="ECO:0000256" key="10">
    <source>
        <dbReference type="ARBA" id="ARBA00038345"/>
    </source>
</evidence>
<keyword evidence="7 13" id="KW-0658">Purine biosynthesis</keyword>
<evidence type="ECO:0000256" key="13">
    <source>
        <dbReference type="HAMAP-Rule" id="MF_00138"/>
    </source>
</evidence>
<keyword evidence="6 14" id="KW-0547">Nucleotide-binding</keyword>
<dbReference type="RefSeq" id="WP_129301078.1">
    <property type="nucleotide sequence ID" value="NZ_CP074378.1"/>
</dbReference>
<proteinExistence type="inferred from homology"/>
<dbReference type="InterPro" id="IPR020561">
    <property type="entry name" value="PRibGlycinamid_synth_ATP-grasp"/>
</dbReference>
<evidence type="ECO:0000313" key="19">
    <source>
        <dbReference type="Proteomes" id="UP001164790"/>
    </source>
</evidence>
<dbReference type="InterPro" id="IPR000115">
    <property type="entry name" value="PRibGlycinamide_synth"/>
</dbReference>
<dbReference type="EMBL" id="MSSM01000005">
    <property type="protein sequence ID" value="RXT29652.1"/>
    <property type="molecule type" value="Genomic_DNA"/>
</dbReference>
<dbReference type="Pfam" id="PF01071">
    <property type="entry name" value="GARS_A"/>
    <property type="match status" value="1"/>
</dbReference>
<comment type="pathway">
    <text evidence="3 13">Purine metabolism; IMP biosynthesis via de novo pathway; N(1)-(5-phospho-D-ribosyl)glycinamide from 5-phospho-alpha-D-ribose 1-diphosphate: step 2/2.</text>
</comment>
<dbReference type="Pfam" id="PF02844">
    <property type="entry name" value="GARS_N"/>
    <property type="match status" value="1"/>
</dbReference>
<dbReference type="PANTHER" id="PTHR43472:SF1">
    <property type="entry name" value="PHOSPHORIBOSYLAMINE--GLYCINE LIGASE, CHLOROPLASTIC"/>
    <property type="match status" value="1"/>
</dbReference>
<reference evidence="16 18" key="1">
    <citation type="submission" date="2017-01" db="EMBL/GenBank/DDBJ databases">
        <title>Lactobacillus chiayiensis sp. nov., a lactic acid bacterium isolated from compost.</title>
        <authorList>
            <person name="Huang C.-H."/>
        </authorList>
    </citation>
    <scope>NUCLEOTIDE SEQUENCE [LARGE SCALE GENOMIC DNA]</scope>
    <source>
        <strain evidence="16">Chh01</strain>
        <strain evidence="18">chh01</strain>
    </source>
</reference>
<dbReference type="Pfam" id="PF02843">
    <property type="entry name" value="GARS_C"/>
    <property type="match status" value="1"/>
</dbReference>
<protein>
    <recommendedName>
        <fullName evidence="4 13">Phosphoribosylamine--glycine ligase</fullName>
        <ecNumber evidence="4 13">6.3.4.13</ecNumber>
    </recommendedName>
    <alternativeName>
        <fullName evidence="13">GARS</fullName>
    </alternativeName>
    <alternativeName>
        <fullName evidence="11 13">Glycinamide ribonucleotide synthetase</fullName>
    </alternativeName>
    <alternativeName>
        <fullName evidence="12 13">Phosphoribosylglycinamide synthetase</fullName>
    </alternativeName>
</protein>
<evidence type="ECO:0000256" key="6">
    <source>
        <dbReference type="ARBA" id="ARBA00022741"/>
    </source>
</evidence>
<dbReference type="Proteomes" id="UP000290475">
    <property type="component" value="Unassembled WGS sequence"/>
</dbReference>
<evidence type="ECO:0000256" key="3">
    <source>
        <dbReference type="ARBA" id="ARBA00005174"/>
    </source>
</evidence>
<evidence type="ECO:0000256" key="7">
    <source>
        <dbReference type="ARBA" id="ARBA00022755"/>
    </source>
</evidence>
<dbReference type="AlphaFoldDB" id="A0A4Q1UC98"/>
<dbReference type="InterPro" id="IPR020560">
    <property type="entry name" value="PRibGlycinamide_synth_C-dom"/>
</dbReference>
<evidence type="ECO:0000256" key="4">
    <source>
        <dbReference type="ARBA" id="ARBA00013255"/>
    </source>
</evidence>
<dbReference type="InterPro" id="IPR011761">
    <property type="entry name" value="ATP-grasp"/>
</dbReference>
<comment type="catalytic activity">
    <reaction evidence="13">
        <text>5-phospho-beta-D-ribosylamine + glycine + ATP = N(1)-(5-phospho-beta-D-ribosyl)glycinamide + ADP + phosphate + H(+)</text>
        <dbReference type="Rhea" id="RHEA:17453"/>
        <dbReference type="ChEBI" id="CHEBI:15378"/>
        <dbReference type="ChEBI" id="CHEBI:30616"/>
        <dbReference type="ChEBI" id="CHEBI:43474"/>
        <dbReference type="ChEBI" id="CHEBI:57305"/>
        <dbReference type="ChEBI" id="CHEBI:58681"/>
        <dbReference type="ChEBI" id="CHEBI:143788"/>
        <dbReference type="ChEBI" id="CHEBI:456216"/>
        <dbReference type="EC" id="6.3.4.13"/>
    </reaction>
</comment>
<dbReference type="GO" id="GO:0005524">
    <property type="term" value="F:ATP binding"/>
    <property type="evidence" value="ECO:0007669"/>
    <property type="project" value="UniProtKB-UniRule"/>
</dbReference>
<gene>
    <name evidence="13 17" type="primary">purD</name>
    <name evidence="16" type="ORF">BVJ53_02935</name>
    <name evidence="17" type="ORF">OFW50_08070</name>
</gene>
<evidence type="ECO:0000256" key="12">
    <source>
        <dbReference type="ARBA" id="ARBA00042864"/>
    </source>
</evidence>
<evidence type="ECO:0000256" key="1">
    <source>
        <dbReference type="ARBA" id="ARBA00001936"/>
    </source>
</evidence>
<dbReference type="Gene3D" id="3.30.470.20">
    <property type="entry name" value="ATP-grasp fold, B domain"/>
    <property type="match status" value="1"/>
</dbReference>
<evidence type="ECO:0000313" key="17">
    <source>
        <dbReference type="EMBL" id="UYN55463.1"/>
    </source>
</evidence>
<dbReference type="SUPFAM" id="SSF56059">
    <property type="entry name" value="Glutathione synthetase ATP-binding domain-like"/>
    <property type="match status" value="1"/>
</dbReference>
<organism evidence="16 18">
    <name type="scientific">Lacticaseibacillus chiayiensis</name>
    <dbReference type="NCBI Taxonomy" id="2100821"/>
    <lineage>
        <taxon>Bacteria</taxon>
        <taxon>Bacillati</taxon>
        <taxon>Bacillota</taxon>
        <taxon>Bacilli</taxon>
        <taxon>Lactobacillales</taxon>
        <taxon>Lactobacillaceae</taxon>
        <taxon>Lacticaseibacillus</taxon>
    </lineage>
</organism>
<dbReference type="SMART" id="SM01209">
    <property type="entry name" value="GARS_A"/>
    <property type="match status" value="1"/>
</dbReference>
<dbReference type="Gene3D" id="3.90.600.10">
    <property type="entry name" value="Phosphoribosylglycinamide synthetase, C-terminal domain"/>
    <property type="match status" value="1"/>
</dbReference>
<dbReference type="SUPFAM" id="SSF51246">
    <property type="entry name" value="Rudiment single hybrid motif"/>
    <property type="match status" value="1"/>
</dbReference>
<dbReference type="InterPro" id="IPR020559">
    <property type="entry name" value="PRibGlycinamide_synth_CS"/>
</dbReference>